<proteinExistence type="predicted"/>
<organism evidence="1 2">
    <name type="scientific">Bacillus inaquosorum KCTC 13429</name>
    <dbReference type="NCBI Taxonomy" id="1236548"/>
    <lineage>
        <taxon>Bacteria</taxon>
        <taxon>Bacillati</taxon>
        <taxon>Bacillota</taxon>
        <taxon>Bacilli</taxon>
        <taxon>Bacillales</taxon>
        <taxon>Bacillaceae</taxon>
        <taxon>Bacillus</taxon>
    </lineage>
</organism>
<accession>A0A9W5LE61</accession>
<dbReference type="EMBL" id="AMXN01000014">
    <property type="protein sequence ID" value="ELS59082.1"/>
    <property type="molecule type" value="Genomic_DNA"/>
</dbReference>
<keyword evidence="2" id="KW-1185">Reference proteome</keyword>
<evidence type="ECO:0000313" key="2">
    <source>
        <dbReference type="Proteomes" id="UP000011182"/>
    </source>
</evidence>
<dbReference type="Proteomes" id="UP000011182">
    <property type="component" value="Unassembled WGS sequence"/>
</dbReference>
<name>A0A9W5LE61_9BACI</name>
<protein>
    <submittedName>
        <fullName evidence="1">Uncharacterized protein</fullName>
    </submittedName>
</protein>
<gene>
    <name evidence="1" type="ORF">BSI_43960</name>
</gene>
<dbReference type="AlphaFoldDB" id="A0A9W5LE61"/>
<comment type="caution">
    <text evidence="1">The sequence shown here is derived from an EMBL/GenBank/DDBJ whole genome shotgun (WGS) entry which is preliminary data.</text>
</comment>
<reference evidence="1 2" key="1">
    <citation type="journal article" date="2014" name="Syst. Appl. Microbiol.">
        <title>Genomic insights into the taxonomic status of the three subspecies of Bacillus subtilis.</title>
        <authorList>
            <person name="Yi H."/>
            <person name="Chun J."/>
            <person name="Cha C.J."/>
        </authorList>
    </citation>
    <scope>NUCLEOTIDE SEQUENCE [LARGE SCALE GENOMIC DNA]</scope>
    <source>
        <strain evidence="1 2">KCTC 13429</strain>
    </source>
</reference>
<sequence>MRMKILMDEDTESELTERSNFLGVPLSSTILLHFLLYPSSNVKREDFSTFSLEGKRSIQMDIKEYVIKKYDEKTRYNNSLYLLMSIHLKKAVKKTNNEWKNWRSKKKSEMFFSTYSIDQSVLERMKNLKRETGLTFTVLVNYAALQTTDEQMGLFDSEVDKKSQGFQLATPEIKDRLEEECERKNTNPGNLLGKKLEKTLFSLDF</sequence>
<evidence type="ECO:0000313" key="1">
    <source>
        <dbReference type="EMBL" id="ELS59082.1"/>
    </source>
</evidence>